<feature type="transmembrane region" description="Helical" evidence="8">
    <location>
        <begin position="81"/>
        <end position="100"/>
    </location>
</feature>
<keyword evidence="3" id="KW-0813">Transport</keyword>
<keyword evidence="4 8" id="KW-1003">Cell membrane</keyword>
<protein>
    <recommendedName>
        <fullName evidence="8">Probable membrane transporter protein</fullName>
    </recommendedName>
</protein>
<keyword evidence="7 8" id="KW-0472">Membrane</keyword>
<proteinExistence type="inferred from homology"/>
<evidence type="ECO:0000256" key="7">
    <source>
        <dbReference type="ARBA" id="ARBA00023136"/>
    </source>
</evidence>
<keyword evidence="5 8" id="KW-0812">Transmembrane</keyword>
<dbReference type="PANTHER" id="PTHR30269:SF37">
    <property type="entry name" value="MEMBRANE TRANSPORTER PROTEIN"/>
    <property type="match status" value="1"/>
</dbReference>
<evidence type="ECO:0000256" key="2">
    <source>
        <dbReference type="ARBA" id="ARBA00009142"/>
    </source>
</evidence>
<dbReference type="PANTHER" id="PTHR30269">
    <property type="entry name" value="TRANSMEMBRANE PROTEIN YFCA"/>
    <property type="match status" value="1"/>
</dbReference>
<evidence type="ECO:0000313" key="10">
    <source>
        <dbReference type="Proteomes" id="UP000580474"/>
    </source>
</evidence>
<feature type="transmembrane region" description="Helical" evidence="8">
    <location>
        <begin position="170"/>
        <end position="190"/>
    </location>
</feature>
<dbReference type="InterPro" id="IPR002781">
    <property type="entry name" value="TM_pro_TauE-like"/>
</dbReference>
<evidence type="ECO:0000256" key="5">
    <source>
        <dbReference type="ARBA" id="ARBA00022692"/>
    </source>
</evidence>
<comment type="subcellular location">
    <subcellularLocation>
        <location evidence="1 8">Cell membrane</location>
        <topology evidence="1 8">Multi-pass membrane protein</topology>
    </subcellularLocation>
</comment>
<comment type="similarity">
    <text evidence="2 8">Belongs to the 4-toluene sulfonate uptake permease (TSUP) (TC 2.A.102) family.</text>
</comment>
<keyword evidence="6 8" id="KW-1133">Transmembrane helix</keyword>
<evidence type="ECO:0000256" key="4">
    <source>
        <dbReference type="ARBA" id="ARBA00022475"/>
    </source>
</evidence>
<comment type="caution">
    <text evidence="9">The sequence shown here is derived from an EMBL/GenBank/DDBJ whole genome shotgun (WGS) entry which is preliminary data.</text>
</comment>
<dbReference type="GO" id="GO:0005886">
    <property type="term" value="C:plasma membrane"/>
    <property type="evidence" value="ECO:0007669"/>
    <property type="project" value="UniProtKB-SubCell"/>
</dbReference>
<dbReference type="InterPro" id="IPR052017">
    <property type="entry name" value="TSUP"/>
</dbReference>
<dbReference type="Pfam" id="PF01925">
    <property type="entry name" value="TauE"/>
    <property type="match status" value="1"/>
</dbReference>
<dbReference type="EMBL" id="JACHIV010000001">
    <property type="protein sequence ID" value="MBB5068864.1"/>
    <property type="molecule type" value="Genomic_DNA"/>
</dbReference>
<organism evidence="9 10">
    <name type="scientific">Saccharopolyspora gloriosae</name>
    <dbReference type="NCBI Taxonomy" id="455344"/>
    <lineage>
        <taxon>Bacteria</taxon>
        <taxon>Bacillati</taxon>
        <taxon>Actinomycetota</taxon>
        <taxon>Actinomycetes</taxon>
        <taxon>Pseudonocardiales</taxon>
        <taxon>Pseudonocardiaceae</taxon>
        <taxon>Saccharopolyspora</taxon>
    </lineage>
</organism>
<reference evidence="9 10" key="1">
    <citation type="submission" date="2020-08" db="EMBL/GenBank/DDBJ databases">
        <title>Sequencing the genomes of 1000 actinobacteria strains.</title>
        <authorList>
            <person name="Klenk H.-P."/>
        </authorList>
    </citation>
    <scope>NUCLEOTIDE SEQUENCE [LARGE SCALE GENOMIC DNA]</scope>
    <source>
        <strain evidence="9 10">DSM 45582</strain>
    </source>
</reference>
<feature type="transmembrane region" description="Helical" evidence="8">
    <location>
        <begin position="105"/>
        <end position="124"/>
    </location>
</feature>
<dbReference type="AlphaFoldDB" id="A0A840NB90"/>
<dbReference type="RefSeq" id="WP_221315766.1">
    <property type="nucleotide sequence ID" value="NZ_JACHIV010000001.1"/>
</dbReference>
<gene>
    <name evidence="9" type="ORF">BJ969_001952</name>
</gene>
<evidence type="ECO:0000256" key="8">
    <source>
        <dbReference type="RuleBase" id="RU363041"/>
    </source>
</evidence>
<sequence length="246" mass="24764">MPLPADARMSGGVFAALCVVVLVGALLQVSIGFGLGMLAAPVLALLAPELLPAVVVLLAAAVTGAVVLLEGEHLDVRGTAWALLGRVPGVAAGAVLVALLPARALALCVAAVVALGVLASWWGFTPHPTRRAVMVAGLASGLMATTTAIGGPPMAMVWQRLAGPRLRSTMSAYFLLGSMMTFAGLCLAGVVTAESLRYAVLLAPAAAVGVLLARPLAAHLDLARTRNLAMLLSLAGAATLTAQQLT</sequence>
<evidence type="ECO:0000256" key="1">
    <source>
        <dbReference type="ARBA" id="ARBA00004651"/>
    </source>
</evidence>
<dbReference type="Proteomes" id="UP000580474">
    <property type="component" value="Unassembled WGS sequence"/>
</dbReference>
<accession>A0A840NB90</accession>
<feature type="transmembrane region" description="Helical" evidence="8">
    <location>
        <begin position="136"/>
        <end position="158"/>
    </location>
</feature>
<name>A0A840NB90_9PSEU</name>
<evidence type="ECO:0000313" key="9">
    <source>
        <dbReference type="EMBL" id="MBB5068864.1"/>
    </source>
</evidence>
<evidence type="ECO:0000256" key="3">
    <source>
        <dbReference type="ARBA" id="ARBA00022448"/>
    </source>
</evidence>
<keyword evidence="10" id="KW-1185">Reference proteome</keyword>
<evidence type="ECO:0000256" key="6">
    <source>
        <dbReference type="ARBA" id="ARBA00022989"/>
    </source>
</evidence>
<feature type="transmembrane region" description="Helical" evidence="8">
    <location>
        <begin position="12"/>
        <end position="38"/>
    </location>
</feature>
<feature type="transmembrane region" description="Helical" evidence="8">
    <location>
        <begin position="50"/>
        <end position="69"/>
    </location>
</feature>
<feature type="transmembrane region" description="Helical" evidence="8">
    <location>
        <begin position="196"/>
        <end position="216"/>
    </location>
</feature>